<name>A0AAE0D6B6_COLKA</name>
<dbReference type="EMBL" id="VYYT01000185">
    <property type="protein sequence ID" value="KAK2758936.1"/>
    <property type="molecule type" value="Genomic_DNA"/>
</dbReference>
<evidence type="ECO:0000313" key="2">
    <source>
        <dbReference type="EMBL" id="KAK2758936.1"/>
    </source>
</evidence>
<dbReference type="Proteomes" id="UP001281614">
    <property type="component" value="Unassembled WGS sequence"/>
</dbReference>
<dbReference type="Pfam" id="PF06985">
    <property type="entry name" value="HET"/>
    <property type="match status" value="1"/>
</dbReference>
<dbReference type="PANTHER" id="PTHR33112:SF10">
    <property type="entry name" value="TOL"/>
    <property type="match status" value="1"/>
</dbReference>
<keyword evidence="3" id="KW-1185">Reference proteome</keyword>
<organism evidence="2 3">
    <name type="scientific">Colletotrichum kahawae</name>
    <name type="common">Coffee berry disease fungus</name>
    <dbReference type="NCBI Taxonomy" id="34407"/>
    <lineage>
        <taxon>Eukaryota</taxon>
        <taxon>Fungi</taxon>
        <taxon>Dikarya</taxon>
        <taxon>Ascomycota</taxon>
        <taxon>Pezizomycotina</taxon>
        <taxon>Sordariomycetes</taxon>
        <taxon>Hypocreomycetidae</taxon>
        <taxon>Glomerellales</taxon>
        <taxon>Glomerellaceae</taxon>
        <taxon>Colletotrichum</taxon>
        <taxon>Colletotrichum gloeosporioides species complex</taxon>
    </lineage>
</organism>
<evidence type="ECO:0000259" key="1">
    <source>
        <dbReference type="Pfam" id="PF06985"/>
    </source>
</evidence>
<accession>A0AAE0D6B6</accession>
<dbReference type="AlphaFoldDB" id="A0AAE0D6B6"/>
<feature type="domain" description="Heterokaryon incompatibility" evidence="1">
    <location>
        <begin position="3"/>
        <end position="91"/>
    </location>
</feature>
<proteinExistence type="predicted"/>
<evidence type="ECO:0000313" key="3">
    <source>
        <dbReference type="Proteomes" id="UP001281614"/>
    </source>
</evidence>
<dbReference type="InterPro" id="IPR010730">
    <property type="entry name" value="HET"/>
</dbReference>
<comment type="caution">
    <text evidence="2">The sequence shown here is derived from an EMBL/GenBank/DDBJ whole genome shotgun (WGS) entry which is preliminary data.</text>
</comment>
<protein>
    <recommendedName>
        <fullName evidence="1">Heterokaryon incompatibility domain-containing protein</fullName>
    </recommendedName>
</protein>
<gene>
    <name evidence="2" type="ORF">CKAH01_16764</name>
</gene>
<reference evidence="2" key="1">
    <citation type="submission" date="2023-02" db="EMBL/GenBank/DDBJ databases">
        <title>Colletotrichum kahawae CIFC_Que2 genome sequencing and assembly.</title>
        <authorList>
            <person name="Baroncelli R."/>
        </authorList>
    </citation>
    <scope>NUCLEOTIDE SEQUENCE</scope>
    <source>
        <strain evidence="2">CIFC_Que2</strain>
    </source>
</reference>
<dbReference type="PANTHER" id="PTHR33112">
    <property type="entry name" value="DOMAIN PROTEIN, PUTATIVE-RELATED"/>
    <property type="match status" value="1"/>
</dbReference>
<sequence>MVGKRYLWIDSLCINQDDETDWGTESARMYEVFKNAYCTIAATSARNSNEGFLNGPVIVPDPNSWREKFKADFQDAVENGVLNSRAWVLQERTLSRRILHFTEKQLFLECGKGVCWGPFGFLTK</sequence>